<dbReference type="SUPFAM" id="SSF52743">
    <property type="entry name" value="Subtilisin-like"/>
    <property type="match status" value="1"/>
</dbReference>
<dbReference type="PANTHER" id="PTHR43806">
    <property type="entry name" value="PEPTIDASE S8"/>
    <property type="match status" value="1"/>
</dbReference>
<dbReference type="InterPro" id="IPR023828">
    <property type="entry name" value="Peptidase_S8_Ser-AS"/>
</dbReference>
<keyword evidence="11" id="KW-1185">Reference proteome</keyword>
<reference evidence="10 11" key="1">
    <citation type="submission" date="2017-04" db="EMBL/GenBank/DDBJ databases">
        <title>Complete genome sequence of Flavobacterium kingsejong AJ004.</title>
        <authorList>
            <person name="Lee P.C."/>
        </authorList>
    </citation>
    <scope>NUCLEOTIDE SEQUENCE [LARGE SCALE GENOMIC DNA]</scope>
    <source>
        <strain evidence="10 11">AJ004</strain>
    </source>
</reference>
<feature type="domain" description="Peptidase S8/S53" evidence="8">
    <location>
        <begin position="141"/>
        <end position="384"/>
    </location>
</feature>
<feature type="domain" description="Secretion system C-terminal sorting" evidence="9">
    <location>
        <begin position="546"/>
        <end position="615"/>
    </location>
</feature>
<dbReference type="Proteomes" id="UP000244677">
    <property type="component" value="Chromosome"/>
</dbReference>
<feature type="chain" id="PRO_5015589741" description="Peptidase S8" evidence="7">
    <location>
        <begin position="18"/>
        <end position="617"/>
    </location>
</feature>
<evidence type="ECO:0000256" key="4">
    <source>
        <dbReference type="ARBA" id="ARBA00022801"/>
    </source>
</evidence>
<accession>A0A2S1LJ22</accession>
<dbReference type="Pfam" id="PF18962">
    <property type="entry name" value="Por_Secre_tail"/>
    <property type="match status" value="1"/>
</dbReference>
<comment type="similarity">
    <text evidence="1 6">Belongs to the peptidase S8 family.</text>
</comment>
<dbReference type="InterPro" id="IPR026444">
    <property type="entry name" value="Secre_tail"/>
</dbReference>
<dbReference type="PANTHER" id="PTHR43806:SF11">
    <property type="entry name" value="CEREVISIN-RELATED"/>
    <property type="match status" value="1"/>
</dbReference>
<comment type="caution">
    <text evidence="6">Lacks conserved residue(s) required for the propagation of feature annotation.</text>
</comment>
<dbReference type="InterPro" id="IPR034058">
    <property type="entry name" value="TagA/B/C/D_pept_dom"/>
</dbReference>
<organism evidence="10 11">
    <name type="scientific">Flavobacterium kingsejongi</name>
    <dbReference type="NCBI Taxonomy" id="1678728"/>
    <lineage>
        <taxon>Bacteria</taxon>
        <taxon>Pseudomonadati</taxon>
        <taxon>Bacteroidota</taxon>
        <taxon>Flavobacteriia</taxon>
        <taxon>Flavobacteriales</taxon>
        <taxon>Flavobacteriaceae</taxon>
        <taxon>Flavobacterium</taxon>
    </lineage>
</organism>
<dbReference type="InterPro" id="IPR050131">
    <property type="entry name" value="Peptidase_S8_subtilisin-like"/>
</dbReference>
<dbReference type="GO" id="GO:0006508">
    <property type="term" value="P:proteolysis"/>
    <property type="evidence" value="ECO:0007669"/>
    <property type="project" value="UniProtKB-KW"/>
</dbReference>
<dbReference type="InterPro" id="IPR008979">
    <property type="entry name" value="Galactose-bd-like_sf"/>
</dbReference>
<sequence>MKKNILLLLLFPGFVFAQNNEQRSKIIAAYNEGNIKKLKSKVELFQQEQAKMIANYKSQFKVVDSEQKSLQRIFNGEPVFFTIGNAGASRTISANKLYPGGGLNLNITGSGMVAGVWDGADVRTTHQEFVDKVTITDGFTATLSDHSTHVTGTILATGISPDRRGIAYNASARTNNWTNDVSEMIGFAQGGYLVSNHSYGYQAETLANWRFGKYDDTSATMDEIMHTFPYYLIVSAAGNDRATTSISQVTAKNGYDLLTGMGTSKNGLTVAAVSNVDNYVSANSVIVSNFTNFGPTDDGRIKPDISAKGVNVNSTISTSDTSYGTMSGTSMATPGITGLVVLLQDYYNTVNSHFMKAATVRGLICHTAKEAGAGKGPDYRMGWGLADGEKAALLIRDNGTGTFIDERNLLNNETFTKVITINQAQDIEVSITWTDPEGQVNNNTPDDRTARLVNNLDLKITNNGTTYYPWKLNPLLPVSKATQNSDNDVDNIEKVHIYNAQPGTYTIQVTHKGTLAGGSQEYSMIGNVSGGTLGINDVSADKSIFIYPNPANDRLNFTLPQNLILSDVIVYDITGKVVVNKLNAEAKQIDVSQLGSGVYFVKFISEDKSITKKFVKK</sequence>
<dbReference type="PRINTS" id="PR00723">
    <property type="entry name" value="SUBTILISIN"/>
</dbReference>
<dbReference type="PROSITE" id="PS00138">
    <property type="entry name" value="SUBTILASE_SER"/>
    <property type="match status" value="1"/>
</dbReference>
<evidence type="ECO:0000256" key="5">
    <source>
        <dbReference type="ARBA" id="ARBA00022825"/>
    </source>
</evidence>
<evidence type="ECO:0000256" key="2">
    <source>
        <dbReference type="ARBA" id="ARBA00022670"/>
    </source>
</evidence>
<dbReference type="KEGG" id="fki:FK004_00245"/>
<protein>
    <recommendedName>
        <fullName evidence="12">Peptidase S8</fullName>
    </recommendedName>
</protein>
<dbReference type="RefSeq" id="WP_108735439.1">
    <property type="nucleotide sequence ID" value="NZ_CP020919.1"/>
</dbReference>
<dbReference type="SUPFAM" id="SSF49785">
    <property type="entry name" value="Galactose-binding domain-like"/>
    <property type="match status" value="1"/>
</dbReference>
<evidence type="ECO:0008006" key="12">
    <source>
        <dbReference type="Google" id="ProtNLM"/>
    </source>
</evidence>
<keyword evidence="2" id="KW-0645">Protease</keyword>
<dbReference type="InterPro" id="IPR036852">
    <property type="entry name" value="Peptidase_S8/S53_dom_sf"/>
</dbReference>
<dbReference type="InterPro" id="IPR000209">
    <property type="entry name" value="Peptidase_S8/S53_dom"/>
</dbReference>
<evidence type="ECO:0000259" key="8">
    <source>
        <dbReference type="Pfam" id="PF00082"/>
    </source>
</evidence>
<keyword evidence="3 7" id="KW-0732">Signal</keyword>
<evidence type="ECO:0000256" key="1">
    <source>
        <dbReference type="ARBA" id="ARBA00011073"/>
    </source>
</evidence>
<proteinExistence type="inferred from homology"/>
<dbReference type="OrthoDB" id="9792152at2"/>
<evidence type="ECO:0000256" key="6">
    <source>
        <dbReference type="PROSITE-ProRule" id="PRU01240"/>
    </source>
</evidence>
<name>A0A2S1LJ22_9FLAO</name>
<evidence type="ECO:0000313" key="10">
    <source>
        <dbReference type="EMBL" id="AWG23764.1"/>
    </source>
</evidence>
<evidence type="ECO:0000256" key="3">
    <source>
        <dbReference type="ARBA" id="ARBA00022729"/>
    </source>
</evidence>
<dbReference type="CDD" id="cd04842">
    <property type="entry name" value="Peptidases_S8_Kp43_protease"/>
    <property type="match status" value="1"/>
</dbReference>
<dbReference type="PROSITE" id="PS51892">
    <property type="entry name" value="SUBTILASE"/>
    <property type="match status" value="1"/>
</dbReference>
<keyword evidence="5" id="KW-0720">Serine protease</keyword>
<gene>
    <name evidence="10" type="ORF">FK004_00245</name>
</gene>
<dbReference type="Pfam" id="PF00082">
    <property type="entry name" value="Peptidase_S8"/>
    <property type="match status" value="1"/>
</dbReference>
<feature type="signal peptide" evidence="7">
    <location>
        <begin position="1"/>
        <end position="17"/>
    </location>
</feature>
<dbReference type="GO" id="GO:0005615">
    <property type="term" value="C:extracellular space"/>
    <property type="evidence" value="ECO:0007669"/>
    <property type="project" value="TreeGrafter"/>
</dbReference>
<evidence type="ECO:0000256" key="7">
    <source>
        <dbReference type="SAM" id="SignalP"/>
    </source>
</evidence>
<dbReference type="Gene3D" id="2.60.120.380">
    <property type="match status" value="1"/>
</dbReference>
<dbReference type="NCBIfam" id="TIGR04183">
    <property type="entry name" value="Por_Secre_tail"/>
    <property type="match status" value="1"/>
</dbReference>
<evidence type="ECO:0000313" key="11">
    <source>
        <dbReference type="Proteomes" id="UP000244677"/>
    </source>
</evidence>
<dbReference type="GO" id="GO:0004252">
    <property type="term" value="F:serine-type endopeptidase activity"/>
    <property type="evidence" value="ECO:0007669"/>
    <property type="project" value="InterPro"/>
</dbReference>
<keyword evidence="4" id="KW-0378">Hydrolase</keyword>
<dbReference type="EMBL" id="CP020919">
    <property type="protein sequence ID" value="AWG23764.1"/>
    <property type="molecule type" value="Genomic_DNA"/>
</dbReference>
<evidence type="ECO:0000259" key="9">
    <source>
        <dbReference type="Pfam" id="PF18962"/>
    </source>
</evidence>
<dbReference type="AlphaFoldDB" id="A0A2S1LJ22"/>
<dbReference type="Gene3D" id="3.40.50.200">
    <property type="entry name" value="Peptidase S8/S53 domain"/>
    <property type="match status" value="1"/>
</dbReference>
<dbReference type="InterPro" id="IPR015500">
    <property type="entry name" value="Peptidase_S8_subtilisin-rel"/>
</dbReference>